<dbReference type="AlphaFoldDB" id="A0A9W6SIQ7"/>
<feature type="transmembrane region" description="Helical" evidence="1">
    <location>
        <begin position="33"/>
        <end position="53"/>
    </location>
</feature>
<dbReference type="InterPro" id="IPR025646">
    <property type="entry name" value="DUF4350"/>
</dbReference>
<keyword evidence="4" id="KW-1185">Reference proteome</keyword>
<name>A0A9W6SIQ7_9ACTN</name>
<sequence>MSAETVETPVEATEEAAPQKIARRKRPRRFVRWRLWTPFAVVAVLLVLAVIAVQSSTPDPADTDYASPTATGEFGASALAERLHARGVQVDVAKTVDQLGALTQAGPVTVFVPAEEMLRPDQEDVLAGLPPGSRVVMLRPPSGRLTYLQNLIVDESRSAAGTADPGCGIPEAQAAGVAEVRRDVYRPYKPDQGEAAIYCYGRSMVVQREGDVETVVVGAADPFLNGRIDHAGNSALAVGLLSQKPRMVWLDMHRREPHPPMPEFSGETHEQTYDPPPAADWSNPLYSALPPSFWAVLVGVLVTLLALAFARGRRIGPPAVEPLAVRVPAAETVYGRARLYRRAGARDTAFQALRDGAIGRMLPAVGLTSKAEPARVVATIAAKIGAPPDDVHGVLYGAPPQTDQDLLNAIYSLDTLEAAVHGGRRTERHTK</sequence>
<dbReference type="Pfam" id="PF14258">
    <property type="entry name" value="DUF4350"/>
    <property type="match status" value="1"/>
</dbReference>
<reference evidence="3" key="1">
    <citation type="submission" date="2023-03" db="EMBL/GenBank/DDBJ databases">
        <title>Actinorhabdospora filicis NBRC 111898.</title>
        <authorList>
            <person name="Ichikawa N."/>
            <person name="Sato H."/>
            <person name="Tonouchi N."/>
        </authorList>
    </citation>
    <scope>NUCLEOTIDE SEQUENCE</scope>
    <source>
        <strain evidence="3">NBRC 111898</strain>
    </source>
</reference>
<keyword evidence="1" id="KW-1133">Transmembrane helix</keyword>
<evidence type="ECO:0000313" key="3">
    <source>
        <dbReference type="EMBL" id="GLZ76254.1"/>
    </source>
</evidence>
<evidence type="ECO:0000256" key="1">
    <source>
        <dbReference type="SAM" id="Phobius"/>
    </source>
</evidence>
<proteinExistence type="predicted"/>
<organism evidence="3 4">
    <name type="scientific">Actinorhabdospora filicis</name>
    <dbReference type="NCBI Taxonomy" id="1785913"/>
    <lineage>
        <taxon>Bacteria</taxon>
        <taxon>Bacillati</taxon>
        <taxon>Actinomycetota</taxon>
        <taxon>Actinomycetes</taxon>
        <taxon>Micromonosporales</taxon>
        <taxon>Micromonosporaceae</taxon>
        <taxon>Actinorhabdospora</taxon>
    </lineage>
</organism>
<protein>
    <recommendedName>
        <fullName evidence="2">DUF4350 domain-containing protein</fullName>
    </recommendedName>
</protein>
<feature type="transmembrane region" description="Helical" evidence="1">
    <location>
        <begin position="292"/>
        <end position="310"/>
    </location>
</feature>
<gene>
    <name evidence="3" type="ORF">Afil01_10610</name>
</gene>
<keyword evidence="1" id="KW-0472">Membrane</keyword>
<accession>A0A9W6SIQ7</accession>
<feature type="domain" description="DUF4350" evidence="2">
    <location>
        <begin position="71"/>
        <end position="241"/>
    </location>
</feature>
<keyword evidence="1" id="KW-0812">Transmembrane</keyword>
<evidence type="ECO:0000259" key="2">
    <source>
        <dbReference type="Pfam" id="PF14258"/>
    </source>
</evidence>
<dbReference type="EMBL" id="BSTX01000001">
    <property type="protein sequence ID" value="GLZ76254.1"/>
    <property type="molecule type" value="Genomic_DNA"/>
</dbReference>
<comment type="caution">
    <text evidence="3">The sequence shown here is derived from an EMBL/GenBank/DDBJ whole genome shotgun (WGS) entry which is preliminary data.</text>
</comment>
<dbReference type="RefSeq" id="WP_285661438.1">
    <property type="nucleotide sequence ID" value="NZ_BSTX01000001.1"/>
</dbReference>
<dbReference type="Proteomes" id="UP001165079">
    <property type="component" value="Unassembled WGS sequence"/>
</dbReference>
<evidence type="ECO:0000313" key="4">
    <source>
        <dbReference type="Proteomes" id="UP001165079"/>
    </source>
</evidence>